<dbReference type="RefSeq" id="WP_204067549.1">
    <property type="nucleotide sequence ID" value="NZ_BOOJ01000052.1"/>
</dbReference>
<evidence type="ECO:0000313" key="2">
    <source>
        <dbReference type="Proteomes" id="UP000619788"/>
    </source>
</evidence>
<dbReference type="InterPro" id="IPR011604">
    <property type="entry name" value="PDDEXK-like_dom_sf"/>
</dbReference>
<gene>
    <name evidence="1" type="ORF">Psi01_60860</name>
</gene>
<dbReference type="AlphaFoldDB" id="A0A8J3SJ41"/>
<dbReference type="Proteomes" id="UP000619788">
    <property type="component" value="Unassembled WGS sequence"/>
</dbReference>
<reference evidence="1 2" key="1">
    <citation type="submission" date="2021-01" db="EMBL/GenBank/DDBJ databases">
        <title>Whole genome shotgun sequence of Planobispora siamensis NBRC 107568.</title>
        <authorList>
            <person name="Komaki H."/>
            <person name="Tamura T."/>
        </authorList>
    </citation>
    <scope>NUCLEOTIDE SEQUENCE [LARGE SCALE GENOMIC DNA]</scope>
    <source>
        <strain evidence="1 2">NBRC 107568</strain>
    </source>
</reference>
<organism evidence="1 2">
    <name type="scientific">Planobispora siamensis</name>
    <dbReference type="NCBI Taxonomy" id="936338"/>
    <lineage>
        <taxon>Bacteria</taxon>
        <taxon>Bacillati</taxon>
        <taxon>Actinomycetota</taxon>
        <taxon>Actinomycetes</taxon>
        <taxon>Streptosporangiales</taxon>
        <taxon>Streptosporangiaceae</taxon>
        <taxon>Planobispora</taxon>
    </lineage>
</organism>
<dbReference type="EMBL" id="BOOJ01000052">
    <property type="protein sequence ID" value="GIH95456.1"/>
    <property type="molecule type" value="Genomic_DNA"/>
</dbReference>
<comment type="caution">
    <text evidence="1">The sequence shown here is derived from an EMBL/GenBank/DDBJ whole genome shotgun (WGS) entry which is preliminary data.</text>
</comment>
<accession>A0A8J3SJ41</accession>
<keyword evidence="2" id="KW-1185">Reference proteome</keyword>
<dbReference type="Gene3D" id="3.90.320.10">
    <property type="match status" value="1"/>
</dbReference>
<evidence type="ECO:0000313" key="1">
    <source>
        <dbReference type="EMBL" id="GIH95456.1"/>
    </source>
</evidence>
<evidence type="ECO:0008006" key="3">
    <source>
        <dbReference type="Google" id="ProtNLM"/>
    </source>
</evidence>
<protein>
    <recommendedName>
        <fullName evidence="3">PD-(D/E)XK nuclease superfamily protein</fullName>
    </recommendedName>
</protein>
<proteinExistence type="predicted"/>
<name>A0A8J3SJ41_9ACTN</name>
<sequence length="429" mass="47703">MSVPTHATIAAARRIIVAGLPIGPREDPCCCGHGRHHHGGRAFSGKCRTGCGCRAWRADGAYVLAQEAMTAYGSSVMDDIDRWHTATYPRPVPAAGGWGVGPSDVTTCRKRIWYRELHPQLARPVSTSAALLGDIIHEVAATARRALYPWQKVEMPVRVPGLDRPGRIDRYDPVLALVDDIKTKGPRGWERLSETGPDEGYWKQVAVYGYGLADAGHPVQVMRLTYINRATGDERTYERPYCDAFARSAVGSLIALNVALDLGLDLPRDGRGTTDPICTEFCEFYDDCWSVTAARAAGVSPEFLTTFGIDADPDLVAWAAEVARGWKDDENEAEREYKAAISMLKGALRGEKQGRFGDYRIVEKTRQVNDYKRYWQAVADLRDEYLSWDPSFRGDFADWVASLPMPKRTETWIEVKRVTDPTTMAQITA</sequence>